<feature type="domain" description="Peptidoglycan binding-like" evidence="1">
    <location>
        <begin position="20"/>
        <end position="82"/>
    </location>
</feature>
<dbReference type="Gene3D" id="1.10.101.10">
    <property type="entry name" value="PGBD-like superfamily/PGBD"/>
    <property type="match status" value="1"/>
</dbReference>
<dbReference type="Pfam" id="PF01471">
    <property type="entry name" value="PG_binding_1"/>
    <property type="match status" value="1"/>
</dbReference>
<dbReference type="EMBL" id="JBHFNQ010000066">
    <property type="protein sequence ID" value="MFB2877053.1"/>
    <property type="molecule type" value="Genomic_DNA"/>
</dbReference>
<dbReference type="InterPro" id="IPR036365">
    <property type="entry name" value="PGBD-like_sf"/>
</dbReference>
<dbReference type="InterPro" id="IPR002477">
    <property type="entry name" value="Peptidoglycan-bd-like"/>
</dbReference>
<name>A0ABV4X2N9_9CYAN</name>
<keyword evidence="3" id="KW-1185">Reference proteome</keyword>
<protein>
    <submittedName>
        <fullName evidence="2">Peptidoglycan-binding protein</fullName>
    </submittedName>
</protein>
<dbReference type="RefSeq" id="WP_413270163.1">
    <property type="nucleotide sequence ID" value="NZ_JBHFNQ010000066.1"/>
</dbReference>
<dbReference type="Gene3D" id="2.60.120.380">
    <property type="match status" value="1"/>
</dbReference>
<accession>A0ABV4X2N9</accession>
<dbReference type="Proteomes" id="UP001576774">
    <property type="component" value="Unassembled WGS sequence"/>
</dbReference>
<sequence>MQVATSASFRSLSVLRRGSTGEDVSLLQQRLNATRNIPGVGLPALVVDGIFGVNTERAVRRFQEVFTLAIDGVVGPQTWASLIRISLPDDLSPPANFNVRSYRVIFASTTTSAIVNNAAVREDFDVYVVNARARQQLLLDITSTANNAVVNAIVTPNNQQLIPDIDDILRFPVSGDYLILIGKDSGNANYQLQVTIR</sequence>
<dbReference type="SUPFAM" id="SSF47090">
    <property type="entry name" value="PGBD-like"/>
    <property type="match status" value="1"/>
</dbReference>
<dbReference type="InterPro" id="IPR036366">
    <property type="entry name" value="PGBDSf"/>
</dbReference>
<gene>
    <name evidence="2" type="ORF">ACE1CC_09195</name>
</gene>
<reference evidence="2 3" key="1">
    <citation type="submission" date="2024-09" db="EMBL/GenBank/DDBJ databases">
        <title>Floridaenema gen nov. (Aerosakkonemataceae, Aerosakkonematales ord. nov., Cyanobacteria) from benthic tropical and subtropical fresh waters, with the description of four new species.</title>
        <authorList>
            <person name="Moretto J.A."/>
            <person name="Berthold D.E."/>
            <person name="Lefler F.W."/>
            <person name="Huang I.-S."/>
            <person name="Laughinghouse H. IV."/>
        </authorList>
    </citation>
    <scope>NUCLEOTIDE SEQUENCE [LARGE SCALE GENOMIC DNA]</scope>
    <source>
        <strain evidence="2 3">BLCC-F46</strain>
    </source>
</reference>
<organism evidence="2 3">
    <name type="scientific">Floridaenema aerugineum BLCC-F46</name>
    <dbReference type="NCBI Taxonomy" id="3153654"/>
    <lineage>
        <taxon>Bacteria</taxon>
        <taxon>Bacillati</taxon>
        <taxon>Cyanobacteriota</taxon>
        <taxon>Cyanophyceae</taxon>
        <taxon>Oscillatoriophycideae</taxon>
        <taxon>Aerosakkonematales</taxon>
        <taxon>Aerosakkonemataceae</taxon>
        <taxon>Floridanema</taxon>
        <taxon>Floridanema aerugineum</taxon>
    </lineage>
</organism>
<comment type="caution">
    <text evidence="2">The sequence shown here is derived from an EMBL/GenBank/DDBJ whole genome shotgun (WGS) entry which is preliminary data.</text>
</comment>
<proteinExistence type="predicted"/>
<evidence type="ECO:0000313" key="2">
    <source>
        <dbReference type="EMBL" id="MFB2877053.1"/>
    </source>
</evidence>
<evidence type="ECO:0000259" key="1">
    <source>
        <dbReference type="Pfam" id="PF01471"/>
    </source>
</evidence>
<evidence type="ECO:0000313" key="3">
    <source>
        <dbReference type="Proteomes" id="UP001576774"/>
    </source>
</evidence>